<keyword evidence="2" id="KW-1185">Reference proteome</keyword>
<gene>
    <name evidence="1" type="ORF">D9757_009054</name>
</gene>
<evidence type="ECO:0000313" key="2">
    <source>
        <dbReference type="Proteomes" id="UP000518752"/>
    </source>
</evidence>
<dbReference type="Proteomes" id="UP000518752">
    <property type="component" value="Unassembled WGS sequence"/>
</dbReference>
<protein>
    <submittedName>
        <fullName evidence="1">Uncharacterized protein</fullName>
    </submittedName>
</protein>
<reference evidence="1 2" key="1">
    <citation type="journal article" date="2020" name="ISME J.">
        <title>Uncovering the hidden diversity of litter-decomposition mechanisms in mushroom-forming fungi.</title>
        <authorList>
            <person name="Floudas D."/>
            <person name="Bentzer J."/>
            <person name="Ahren D."/>
            <person name="Johansson T."/>
            <person name="Persson P."/>
            <person name="Tunlid A."/>
        </authorList>
    </citation>
    <scope>NUCLEOTIDE SEQUENCE [LARGE SCALE GENOMIC DNA]</scope>
    <source>
        <strain evidence="1 2">CBS 406.79</strain>
    </source>
</reference>
<proteinExistence type="predicted"/>
<evidence type="ECO:0000313" key="1">
    <source>
        <dbReference type="EMBL" id="KAF5381426.1"/>
    </source>
</evidence>
<dbReference type="AlphaFoldDB" id="A0A8H5M5H1"/>
<organism evidence="1 2">
    <name type="scientific">Collybiopsis confluens</name>
    <dbReference type="NCBI Taxonomy" id="2823264"/>
    <lineage>
        <taxon>Eukaryota</taxon>
        <taxon>Fungi</taxon>
        <taxon>Dikarya</taxon>
        <taxon>Basidiomycota</taxon>
        <taxon>Agaricomycotina</taxon>
        <taxon>Agaricomycetes</taxon>
        <taxon>Agaricomycetidae</taxon>
        <taxon>Agaricales</taxon>
        <taxon>Marasmiineae</taxon>
        <taxon>Omphalotaceae</taxon>
        <taxon>Collybiopsis</taxon>
    </lineage>
</organism>
<comment type="caution">
    <text evidence="1">The sequence shown here is derived from an EMBL/GenBank/DDBJ whole genome shotgun (WGS) entry which is preliminary data.</text>
</comment>
<name>A0A8H5M5H1_9AGAR</name>
<dbReference type="EMBL" id="JAACJN010000058">
    <property type="protein sequence ID" value="KAF5381426.1"/>
    <property type="molecule type" value="Genomic_DNA"/>
</dbReference>
<sequence>MPNLPFDMSQNAIEILAQHVVSGLNAFAQKIGVQDDEPMLERLRRGEYRLAPSSLSEINPLFEEGVSRLIELDQSIAKIEDAMQRLKRTRTCFEGSLTIPFCTNSAGSGGCFGRDLFAIHRGSGILFQLDDL</sequence>
<accession>A0A8H5M5H1</accession>